<evidence type="ECO:0000313" key="1">
    <source>
        <dbReference type="EMBL" id="KAJ9105418.1"/>
    </source>
</evidence>
<sequence length="1013" mass="108466">MDQVTLPAGWTAQWDEREARYLYVDTTTNTATWDLPPSTPSSASATAAAAPATTGHTGAHGHKRRQYPTAQLAGYDTTATPPAVASSGGYTQQGAIGMGMGGQGMAQGQQGGMGVPAAGGQMFTPGLAGQQPAAAVQGGGGGYFAPAGQVPGVGAGAPVGGGYGQQDVLQQQQGYAGQPMVPGMQGLTDGFRGMGMGEKVNLAWFGLDGWGGGRERKEGEGDSRQAGAAVVGMREGYGGGCPGVLLALHPLQTVNLIGLQPDVREIDTAPPPILLPPGACISPHATAQADPSYQRSTINAIPTTASLLNKSKIPLALILTPYRSLKPGDEPVPVVNDTVIARCRRCRSYINPYVTFIEGGARWKCCMCNLSNEVPQLFDWNAQTNQPADRWSRAELNHGVVEFVAPAEYMIRAPQPPVYVFIIDVSQNAIQSGMVATAARTILESLDRLPNADDRTKIGFIAVSSSLHFFSLPPGQAEPTMLVVSDVEDVYLPKPTDLLVNLTESRPVIESFLTRLSDMFKDSFTSASAVGPAMQAAHKLIGTIGGKIITLTATLPTVGDGALKARDDAKLLGTAKEATLLQAASSFYKTFSIDCARNQVTVDMFLFSPQYTDVASLRCLPRYTGGQVYYYPGFNAGRSEDAIKFATEFGTVLASPIGLEAVIRVRGSRGLRMSAFHGNFFTRSTDLLSLPTVPIDQSYAIELQIEDPLTQPVVVLQTAVLHTTCYGERRIRVMTTALPTTTSMSEIFASADQNAILTLLANKAVERAMSSKLEDARDAVVNKLVDILKVYKDTMTSAGGGASAQLAIPENLKMLPLLCCGLVKHVGLRESTQIPPDLRAYAHALLTTLPTQSLLAYLHPRFYSLHNMPADAGTIGPDGVILPPALNLTSERLERHGLYLIDDGQNIFLYVGQDAVPQLVMDVFGLPSYQELKGGKYTLPVLDNPFSQRVNAIIGKTREMRRNPYWQHLYVVKADAEPALRNWALSMLIEDRVDRSASYGQFLSLIKDKVNGS</sequence>
<keyword evidence="2" id="KW-1185">Reference proteome</keyword>
<gene>
    <name evidence="1" type="ORF">QFC21_001789</name>
</gene>
<comment type="caution">
    <text evidence="1">The sequence shown here is derived from an EMBL/GenBank/DDBJ whole genome shotgun (WGS) entry which is preliminary data.</text>
</comment>
<evidence type="ECO:0000313" key="2">
    <source>
        <dbReference type="Proteomes" id="UP001227268"/>
    </source>
</evidence>
<protein>
    <submittedName>
        <fullName evidence="1">Uncharacterized protein</fullName>
    </submittedName>
</protein>
<proteinExistence type="predicted"/>
<name>A0ACC2W1V2_9TREE</name>
<reference evidence="1" key="1">
    <citation type="submission" date="2023-04" db="EMBL/GenBank/DDBJ databases">
        <title>Draft Genome sequencing of Naganishia species isolated from polar environments using Oxford Nanopore Technology.</title>
        <authorList>
            <person name="Leo P."/>
            <person name="Venkateswaran K."/>
        </authorList>
    </citation>
    <scope>NUCLEOTIDE SEQUENCE</scope>
    <source>
        <strain evidence="1">MNA-CCFEE 5423</strain>
    </source>
</reference>
<dbReference type="EMBL" id="JASBWT010000004">
    <property type="protein sequence ID" value="KAJ9105418.1"/>
    <property type="molecule type" value="Genomic_DNA"/>
</dbReference>
<organism evidence="1 2">
    <name type="scientific">Naganishia friedmannii</name>
    <dbReference type="NCBI Taxonomy" id="89922"/>
    <lineage>
        <taxon>Eukaryota</taxon>
        <taxon>Fungi</taxon>
        <taxon>Dikarya</taxon>
        <taxon>Basidiomycota</taxon>
        <taxon>Agaricomycotina</taxon>
        <taxon>Tremellomycetes</taxon>
        <taxon>Filobasidiales</taxon>
        <taxon>Filobasidiaceae</taxon>
        <taxon>Naganishia</taxon>
    </lineage>
</organism>
<dbReference type="Proteomes" id="UP001227268">
    <property type="component" value="Unassembled WGS sequence"/>
</dbReference>
<accession>A0ACC2W1V2</accession>